<dbReference type="AlphaFoldDB" id="A0A2J6PJQ2"/>
<dbReference type="EMBL" id="KZ613524">
    <property type="protein sequence ID" value="PMD14234.1"/>
    <property type="molecule type" value="Genomic_DNA"/>
</dbReference>
<evidence type="ECO:0000256" key="1">
    <source>
        <dbReference type="SAM" id="MobiDB-lite"/>
    </source>
</evidence>
<reference evidence="2 3" key="1">
    <citation type="submission" date="2016-05" db="EMBL/GenBank/DDBJ databases">
        <title>A degradative enzymes factory behind the ericoid mycorrhizal symbiosis.</title>
        <authorList>
            <consortium name="DOE Joint Genome Institute"/>
            <person name="Martino E."/>
            <person name="Morin E."/>
            <person name="Grelet G."/>
            <person name="Kuo A."/>
            <person name="Kohler A."/>
            <person name="Daghino S."/>
            <person name="Barry K."/>
            <person name="Choi C."/>
            <person name="Cichocki N."/>
            <person name="Clum A."/>
            <person name="Copeland A."/>
            <person name="Hainaut M."/>
            <person name="Haridas S."/>
            <person name="Labutti K."/>
            <person name="Lindquist E."/>
            <person name="Lipzen A."/>
            <person name="Khouja H.-R."/>
            <person name="Murat C."/>
            <person name="Ohm R."/>
            <person name="Olson A."/>
            <person name="Spatafora J."/>
            <person name="Veneault-Fourrey C."/>
            <person name="Henrissat B."/>
            <person name="Grigoriev I."/>
            <person name="Martin F."/>
            <person name="Perotto S."/>
        </authorList>
    </citation>
    <scope>NUCLEOTIDE SEQUENCE [LARGE SCALE GENOMIC DNA]</scope>
    <source>
        <strain evidence="2 3">UAMH 7357</strain>
    </source>
</reference>
<feature type="compositionally biased region" description="Basic and acidic residues" evidence="1">
    <location>
        <begin position="136"/>
        <end position="149"/>
    </location>
</feature>
<keyword evidence="3" id="KW-1185">Reference proteome</keyword>
<proteinExistence type="predicted"/>
<dbReference type="Proteomes" id="UP000235672">
    <property type="component" value="Unassembled WGS sequence"/>
</dbReference>
<evidence type="ECO:0000313" key="3">
    <source>
        <dbReference type="Proteomes" id="UP000235672"/>
    </source>
</evidence>
<sequence length="161" mass="18078">MQLQMQILYKIKATISNNMTDQVQNHTMKRHKKPSKPNIRTTESFTKVMAFQETMNVPDIDIVKKLQKQRSAAPRASDKVKAPVPTPNKAMDGTSELAAAIFHNVKEDGNPKTQSPSPPTTLSKVARKNQKKKKKREADQKERERKVAEIDSAIASNRGAD</sequence>
<protein>
    <submittedName>
        <fullName evidence="2">Uncharacterized protein</fullName>
    </submittedName>
</protein>
<organism evidence="2 3">
    <name type="scientific">Hyaloscypha hepaticicola</name>
    <dbReference type="NCBI Taxonomy" id="2082293"/>
    <lineage>
        <taxon>Eukaryota</taxon>
        <taxon>Fungi</taxon>
        <taxon>Dikarya</taxon>
        <taxon>Ascomycota</taxon>
        <taxon>Pezizomycotina</taxon>
        <taxon>Leotiomycetes</taxon>
        <taxon>Helotiales</taxon>
        <taxon>Hyaloscyphaceae</taxon>
        <taxon>Hyaloscypha</taxon>
    </lineage>
</organism>
<evidence type="ECO:0000313" key="2">
    <source>
        <dbReference type="EMBL" id="PMD14234.1"/>
    </source>
</evidence>
<name>A0A2J6PJQ2_9HELO</name>
<accession>A0A2J6PJQ2</accession>
<feature type="compositionally biased region" description="Polar residues" evidence="1">
    <location>
        <begin position="111"/>
        <end position="123"/>
    </location>
</feature>
<feature type="compositionally biased region" description="Basic residues" evidence="1">
    <location>
        <begin position="125"/>
        <end position="135"/>
    </location>
</feature>
<gene>
    <name evidence="2" type="ORF">NA56DRAFT_401116</name>
</gene>
<feature type="region of interest" description="Disordered" evidence="1">
    <location>
        <begin position="66"/>
        <end position="161"/>
    </location>
</feature>